<dbReference type="EMBL" id="CM001224">
    <property type="protein sequence ID" value="AET02629.1"/>
    <property type="molecule type" value="Genomic_DNA"/>
</dbReference>
<reference evidence="2 4" key="2">
    <citation type="journal article" date="2014" name="BMC Genomics">
        <title>An improved genome release (version Mt4.0) for the model legume Medicago truncatula.</title>
        <authorList>
            <person name="Tang H."/>
            <person name="Krishnakumar V."/>
            <person name="Bidwell S."/>
            <person name="Rosen B."/>
            <person name="Chan A."/>
            <person name="Zhou S."/>
            <person name="Gentzbittel L."/>
            <person name="Childs K.L."/>
            <person name="Yandell M."/>
            <person name="Gundlach H."/>
            <person name="Mayer K.F."/>
            <person name="Schwartz D.C."/>
            <person name="Town C.D."/>
        </authorList>
    </citation>
    <scope>GENOME REANNOTATION</scope>
    <source>
        <strain evidence="3 4">cv. Jemalong A17</strain>
    </source>
</reference>
<proteinExistence type="predicted"/>
<dbReference type="PANTHER" id="PTHR33103">
    <property type="entry name" value="OS01G0153900 PROTEIN"/>
    <property type="match status" value="1"/>
</dbReference>
<organism evidence="2 4">
    <name type="scientific">Medicago truncatula</name>
    <name type="common">Barrel medic</name>
    <name type="synonym">Medicago tribuloides</name>
    <dbReference type="NCBI Taxonomy" id="3880"/>
    <lineage>
        <taxon>Eukaryota</taxon>
        <taxon>Viridiplantae</taxon>
        <taxon>Streptophyta</taxon>
        <taxon>Embryophyta</taxon>
        <taxon>Tracheophyta</taxon>
        <taxon>Spermatophyta</taxon>
        <taxon>Magnoliopsida</taxon>
        <taxon>eudicotyledons</taxon>
        <taxon>Gunneridae</taxon>
        <taxon>Pentapetalae</taxon>
        <taxon>rosids</taxon>
        <taxon>fabids</taxon>
        <taxon>Fabales</taxon>
        <taxon>Fabaceae</taxon>
        <taxon>Papilionoideae</taxon>
        <taxon>50 kb inversion clade</taxon>
        <taxon>NPAAA clade</taxon>
        <taxon>Hologalegina</taxon>
        <taxon>IRL clade</taxon>
        <taxon>Trifolieae</taxon>
        <taxon>Medicago</taxon>
    </lineage>
</organism>
<name>G7L7N8_MEDTR</name>
<protein>
    <submittedName>
        <fullName evidence="2">DUF674 family protein</fullName>
    </submittedName>
</protein>
<dbReference type="Proteomes" id="UP000002051">
    <property type="component" value="Chromosome 8"/>
</dbReference>
<dbReference type="STRING" id="3880.G7L7N8"/>
<dbReference type="Pfam" id="PF05056">
    <property type="entry name" value="DUF674"/>
    <property type="match status" value="2"/>
</dbReference>
<dbReference type="OMA" id="SCEYYIS"/>
<evidence type="ECO:0000313" key="2">
    <source>
        <dbReference type="EMBL" id="AET02629.1"/>
    </source>
</evidence>
<evidence type="ECO:0000256" key="1">
    <source>
        <dbReference type="SAM" id="MobiDB-lite"/>
    </source>
</evidence>
<dbReference type="PANTHER" id="PTHR33103:SF19">
    <property type="entry name" value="OS09G0544700 PROTEIN"/>
    <property type="match status" value="1"/>
</dbReference>
<evidence type="ECO:0000313" key="4">
    <source>
        <dbReference type="Proteomes" id="UP000002051"/>
    </source>
</evidence>
<sequence length="279" mass="31396">MSSSSTTKLTLKLLIDTKIERVLFAEASKPVVDFLFNMLCLPIGNVVKLLNKNEMVGSLGNLYQSVENLNHNYMQSDHQTKDILLNPSAPIGSIEIFHLFPPLQKALRTSSGVSDFILTAELDDDEDQEEDEEYDDEEEEETEEDDEETIGGETLLYVCPKKCSYDVTCDKTTLCSRCKKPMNRETSCVGKKFDEEYLSINNGFVKDVVTFMVMDDLSIQPMPTLSGITILNKFNIKEMGTLQEMVVEFGVEEASGSKLLKASLQSKMVLTSVFIKKEY</sequence>
<reference evidence="2 4" key="1">
    <citation type="journal article" date="2011" name="Nature">
        <title>The Medicago genome provides insight into the evolution of rhizobial symbioses.</title>
        <authorList>
            <person name="Young N.D."/>
            <person name="Debelle F."/>
            <person name="Oldroyd G.E."/>
            <person name="Geurts R."/>
            <person name="Cannon S.B."/>
            <person name="Udvardi M.K."/>
            <person name="Benedito V.A."/>
            <person name="Mayer K.F."/>
            <person name="Gouzy J."/>
            <person name="Schoof H."/>
            <person name="Van de Peer Y."/>
            <person name="Proost S."/>
            <person name="Cook D.R."/>
            <person name="Meyers B.C."/>
            <person name="Spannagl M."/>
            <person name="Cheung F."/>
            <person name="De Mita S."/>
            <person name="Krishnakumar V."/>
            <person name="Gundlach H."/>
            <person name="Zhou S."/>
            <person name="Mudge J."/>
            <person name="Bharti A.K."/>
            <person name="Murray J.D."/>
            <person name="Naoumkina M.A."/>
            <person name="Rosen B."/>
            <person name="Silverstein K.A."/>
            <person name="Tang H."/>
            <person name="Rombauts S."/>
            <person name="Zhao P.X."/>
            <person name="Zhou P."/>
            <person name="Barbe V."/>
            <person name="Bardou P."/>
            <person name="Bechner M."/>
            <person name="Bellec A."/>
            <person name="Berger A."/>
            <person name="Berges H."/>
            <person name="Bidwell S."/>
            <person name="Bisseling T."/>
            <person name="Choisne N."/>
            <person name="Couloux A."/>
            <person name="Denny R."/>
            <person name="Deshpande S."/>
            <person name="Dai X."/>
            <person name="Doyle J.J."/>
            <person name="Dudez A.M."/>
            <person name="Farmer A.D."/>
            <person name="Fouteau S."/>
            <person name="Franken C."/>
            <person name="Gibelin C."/>
            <person name="Gish J."/>
            <person name="Goldstein S."/>
            <person name="Gonzalez A.J."/>
            <person name="Green P.J."/>
            <person name="Hallab A."/>
            <person name="Hartog M."/>
            <person name="Hua A."/>
            <person name="Humphray S.J."/>
            <person name="Jeong D.H."/>
            <person name="Jing Y."/>
            <person name="Jocker A."/>
            <person name="Kenton S.M."/>
            <person name="Kim D.J."/>
            <person name="Klee K."/>
            <person name="Lai H."/>
            <person name="Lang C."/>
            <person name="Lin S."/>
            <person name="Macmil S.L."/>
            <person name="Magdelenat G."/>
            <person name="Matthews L."/>
            <person name="McCorrison J."/>
            <person name="Monaghan E.L."/>
            <person name="Mun J.H."/>
            <person name="Najar F.Z."/>
            <person name="Nicholson C."/>
            <person name="Noirot C."/>
            <person name="O'Bleness M."/>
            <person name="Paule C.R."/>
            <person name="Poulain J."/>
            <person name="Prion F."/>
            <person name="Qin B."/>
            <person name="Qu C."/>
            <person name="Retzel E.F."/>
            <person name="Riddle C."/>
            <person name="Sallet E."/>
            <person name="Samain S."/>
            <person name="Samson N."/>
            <person name="Sanders I."/>
            <person name="Saurat O."/>
            <person name="Scarpelli C."/>
            <person name="Schiex T."/>
            <person name="Segurens B."/>
            <person name="Severin A.J."/>
            <person name="Sherrier D.J."/>
            <person name="Shi R."/>
            <person name="Sims S."/>
            <person name="Singer S.R."/>
            <person name="Sinharoy S."/>
            <person name="Sterck L."/>
            <person name="Viollet A."/>
            <person name="Wang B.B."/>
            <person name="Wang K."/>
            <person name="Wang M."/>
            <person name="Wang X."/>
            <person name="Warfsmann J."/>
            <person name="Weissenbach J."/>
            <person name="White D.D."/>
            <person name="White J.D."/>
            <person name="Wiley G.B."/>
            <person name="Wincker P."/>
            <person name="Xing Y."/>
            <person name="Yang L."/>
            <person name="Yao Z."/>
            <person name="Ying F."/>
            <person name="Zhai J."/>
            <person name="Zhou L."/>
            <person name="Zuber A."/>
            <person name="Denarie J."/>
            <person name="Dixon R.A."/>
            <person name="May G.D."/>
            <person name="Schwartz D.C."/>
            <person name="Rogers J."/>
            <person name="Quetier F."/>
            <person name="Town C.D."/>
            <person name="Roe B.A."/>
        </authorList>
    </citation>
    <scope>NUCLEOTIDE SEQUENCE [LARGE SCALE GENOMIC DNA]</scope>
    <source>
        <strain evidence="2">A17</strain>
        <strain evidence="3 4">cv. Jemalong A17</strain>
    </source>
</reference>
<evidence type="ECO:0000313" key="3">
    <source>
        <dbReference type="EnsemblPlants" id="AET02629"/>
    </source>
</evidence>
<feature type="region of interest" description="Disordered" evidence="1">
    <location>
        <begin position="121"/>
        <end position="150"/>
    </location>
</feature>
<dbReference type="AlphaFoldDB" id="G7L7N8"/>
<dbReference type="HOGENOM" id="CLU_030757_3_1_1"/>
<keyword evidence="4" id="KW-1185">Reference proteome</keyword>
<dbReference type="PaxDb" id="3880-AET02629"/>
<dbReference type="eggNOG" id="KOG0017">
    <property type="taxonomic scope" value="Eukaryota"/>
</dbReference>
<gene>
    <name evidence="2" type="ordered locus">MTR_8g044880</name>
</gene>
<accession>G7L7N8</accession>
<dbReference type="EnsemblPlants" id="AET02629">
    <property type="protein sequence ID" value="AET02629"/>
    <property type="gene ID" value="MTR_8g044880"/>
</dbReference>
<dbReference type="InterPro" id="IPR007750">
    <property type="entry name" value="DUF674"/>
</dbReference>
<reference evidence="3" key="3">
    <citation type="submission" date="2015-04" db="UniProtKB">
        <authorList>
            <consortium name="EnsemblPlants"/>
        </authorList>
    </citation>
    <scope>IDENTIFICATION</scope>
    <source>
        <strain evidence="3">cv. Jemalong A17</strain>
    </source>
</reference>